<reference evidence="1 2" key="1">
    <citation type="submission" date="2020-07" db="EMBL/GenBank/DDBJ databases">
        <title>Genomic Encyclopedia of Type Strains, Phase III (KMG-III): the genomes of soil and plant-associated and newly described type strains.</title>
        <authorList>
            <person name="Whitman W."/>
        </authorList>
    </citation>
    <scope>NUCLEOTIDE SEQUENCE [LARGE SCALE GENOMIC DNA]</scope>
    <source>
        <strain evidence="1 2">CECT 8576</strain>
    </source>
</reference>
<organism evidence="1 2">
    <name type="scientific">Actinopolyspora biskrensis</name>
    <dbReference type="NCBI Taxonomy" id="1470178"/>
    <lineage>
        <taxon>Bacteria</taxon>
        <taxon>Bacillati</taxon>
        <taxon>Actinomycetota</taxon>
        <taxon>Actinomycetes</taxon>
        <taxon>Actinopolysporales</taxon>
        <taxon>Actinopolysporaceae</taxon>
        <taxon>Actinopolyspora</taxon>
    </lineage>
</organism>
<dbReference type="EMBL" id="JACBYW010000008">
    <property type="protein sequence ID" value="NYH80716.1"/>
    <property type="molecule type" value="Genomic_DNA"/>
</dbReference>
<sequence>MASIDRTAYPRFKRVVSARELEEAFTPSAEEGAWAAR</sequence>
<comment type="caution">
    <text evidence="1">The sequence shown here is derived from an EMBL/GenBank/DDBJ whole genome shotgun (WGS) entry which is preliminary data.</text>
</comment>
<protein>
    <submittedName>
        <fullName evidence="1">Uncharacterized protein</fullName>
    </submittedName>
</protein>
<gene>
    <name evidence="1" type="ORF">FHR84_004082</name>
</gene>
<evidence type="ECO:0000313" key="1">
    <source>
        <dbReference type="EMBL" id="NYH80716.1"/>
    </source>
</evidence>
<name>A0A852ZB17_9ACTN</name>
<accession>A0A852ZB17</accession>
<evidence type="ECO:0000313" key="2">
    <source>
        <dbReference type="Proteomes" id="UP000548304"/>
    </source>
</evidence>
<proteinExistence type="predicted"/>
<dbReference type="Proteomes" id="UP000548304">
    <property type="component" value="Unassembled WGS sequence"/>
</dbReference>
<keyword evidence="2" id="KW-1185">Reference proteome</keyword>
<dbReference type="AlphaFoldDB" id="A0A852ZB17"/>